<feature type="coiled-coil region" evidence="1">
    <location>
        <begin position="60"/>
        <end position="129"/>
    </location>
</feature>
<accession>A0A397TTI8</accession>
<protein>
    <recommendedName>
        <fullName evidence="4">F-box domain-containing protein</fullName>
    </recommendedName>
</protein>
<reference evidence="2 3" key="1">
    <citation type="submission" date="2018-06" db="EMBL/GenBank/DDBJ databases">
        <title>Comparative genomics reveals the genomic features of Rhizophagus irregularis, R. cerebriforme, R. diaphanum and Gigaspora rosea, and their symbiotic lifestyle signature.</title>
        <authorList>
            <person name="Morin E."/>
            <person name="San Clemente H."/>
            <person name="Chen E.C.H."/>
            <person name="De La Providencia I."/>
            <person name="Hainaut M."/>
            <person name="Kuo A."/>
            <person name="Kohler A."/>
            <person name="Murat C."/>
            <person name="Tang N."/>
            <person name="Roy S."/>
            <person name="Loubradou J."/>
            <person name="Henrissat B."/>
            <person name="Grigoriev I.V."/>
            <person name="Corradi N."/>
            <person name="Roux C."/>
            <person name="Martin F.M."/>
        </authorList>
    </citation>
    <scope>NUCLEOTIDE SEQUENCE [LARGE SCALE GENOMIC DNA]</scope>
    <source>
        <strain evidence="2 3">DAOM 194757</strain>
    </source>
</reference>
<evidence type="ECO:0000256" key="1">
    <source>
        <dbReference type="SAM" id="Coils"/>
    </source>
</evidence>
<gene>
    <name evidence="2" type="ORF">C2G38_2296427</name>
</gene>
<evidence type="ECO:0008006" key="4">
    <source>
        <dbReference type="Google" id="ProtNLM"/>
    </source>
</evidence>
<evidence type="ECO:0000313" key="3">
    <source>
        <dbReference type="Proteomes" id="UP000266673"/>
    </source>
</evidence>
<keyword evidence="3" id="KW-1185">Reference proteome</keyword>
<sequence length="378" mass="45493">MVFKNKIFTNNLKRTSKIPKKNKRKILNKYHEDIEIQEGRTKYYSARVIKKEFIDYNTLRNEFEKEKVTFNRKIDNLKREIRRLNGVIRRKDKEIEMLQSDNNEKDNQIEELEIKMKYLRFENSNLTKQVYKSGNQGYKINLIFFIISTYFESELVPWKRLISASELLREVCSYLSPKDLFSLMKVERSLYDKLWSDSSISQSIWKFSQQRQPNQDHECPSKMTEQQYCFLNFINICQICNQPNDSALILELKIKICKPCRKINFPTELLSAMHSVDFEQLQGRYLDHSVRELSIVSHMIFYLKKEVEHTKNEYLRAHENEKQEWLKKRTTIVQEYYNNILKIKHPTIADQYLLPQQQTSLQLTRQSSFAIPNDFNFE</sequence>
<evidence type="ECO:0000313" key="2">
    <source>
        <dbReference type="EMBL" id="RIB01330.1"/>
    </source>
</evidence>
<dbReference type="Proteomes" id="UP000266673">
    <property type="component" value="Unassembled WGS sequence"/>
</dbReference>
<organism evidence="2 3">
    <name type="scientific">Gigaspora rosea</name>
    <dbReference type="NCBI Taxonomy" id="44941"/>
    <lineage>
        <taxon>Eukaryota</taxon>
        <taxon>Fungi</taxon>
        <taxon>Fungi incertae sedis</taxon>
        <taxon>Mucoromycota</taxon>
        <taxon>Glomeromycotina</taxon>
        <taxon>Glomeromycetes</taxon>
        <taxon>Diversisporales</taxon>
        <taxon>Gigasporaceae</taxon>
        <taxon>Gigaspora</taxon>
    </lineage>
</organism>
<dbReference type="AlphaFoldDB" id="A0A397TTI8"/>
<dbReference type="EMBL" id="QKWP01003182">
    <property type="protein sequence ID" value="RIB01330.1"/>
    <property type="molecule type" value="Genomic_DNA"/>
</dbReference>
<dbReference type="CDD" id="cd09917">
    <property type="entry name" value="F-box_SF"/>
    <property type="match status" value="1"/>
</dbReference>
<dbReference type="OrthoDB" id="2395747at2759"/>
<keyword evidence="1" id="KW-0175">Coiled coil</keyword>
<name>A0A397TTI8_9GLOM</name>
<comment type="caution">
    <text evidence="2">The sequence shown here is derived from an EMBL/GenBank/DDBJ whole genome shotgun (WGS) entry which is preliminary data.</text>
</comment>
<proteinExistence type="predicted"/>